<dbReference type="InterPro" id="IPR038287">
    <property type="entry name" value="Cse2_sf"/>
</dbReference>
<gene>
    <name evidence="1" type="primary">casB</name>
    <name evidence="1" type="synonym">cse2</name>
    <name evidence="1" type="ORF">ACFQET_01485</name>
</gene>
<keyword evidence="2" id="KW-1185">Reference proteome</keyword>
<organism evidence="1 2">
    <name type="scientific">Levilactobacillus tangyuanensis</name>
    <dbReference type="NCBI Taxonomy" id="2486021"/>
    <lineage>
        <taxon>Bacteria</taxon>
        <taxon>Bacillati</taxon>
        <taxon>Bacillota</taxon>
        <taxon>Bacilli</taxon>
        <taxon>Lactobacillales</taxon>
        <taxon>Lactobacillaceae</taxon>
        <taxon>Levilactobacillus</taxon>
    </lineage>
</organism>
<evidence type="ECO:0000313" key="2">
    <source>
        <dbReference type="Proteomes" id="UP001596191"/>
    </source>
</evidence>
<dbReference type="Proteomes" id="UP001596191">
    <property type="component" value="Unassembled WGS sequence"/>
</dbReference>
<reference evidence="2" key="1">
    <citation type="journal article" date="2019" name="Int. J. Syst. Evol. Microbiol.">
        <title>The Global Catalogue of Microorganisms (GCM) 10K type strain sequencing project: providing services to taxonomists for standard genome sequencing and annotation.</title>
        <authorList>
            <consortium name="The Broad Institute Genomics Platform"/>
            <consortium name="The Broad Institute Genome Sequencing Center for Infectious Disease"/>
            <person name="Wu L."/>
            <person name="Ma J."/>
        </authorList>
    </citation>
    <scope>NUCLEOTIDE SEQUENCE [LARGE SCALE GENOMIC DNA]</scope>
    <source>
        <strain evidence="2">CCM 8907</strain>
    </source>
</reference>
<dbReference type="RefSeq" id="WP_125638140.1">
    <property type="nucleotide sequence ID" value="NZ_JBHSSJ010000001.1"/>
</dbReference>
<comment type="caution">
    <text evidence="1">The sequence shown here is derived from an EMBL/GenBank/DDBJ whole genome shotgun (WGS) entry which is preliminary data.</text>
</comment>
<sequence length="200" mass="22312">MTTNIKEATGRIITELYGYGHSNKAVLASLRHATSITSQQAQPVWPVLIANLEEHQLSISGVPTQAEVAVYSAVRLYAIHQQGVNDHCVYASAGDEAKGMQLFSALANQRSHEDTRVALDRRVRMLLATTNVNSIINSLSHMVSILKASDAKLKIDYSLLALDLYGLQLNHEHANKVRLRWGEQYYWVKKVDTKTEGEQI</sequence>
<dbReference type="CDD" id="cd09731">
    <property type="entry name" value="Cse2_I-E"/>
    <property type="match status" value="1"/>
</dbReference>
<dbReference type="NCBIfam" id="TIGR02548">
    <property type="entry name" value="casB_cse2"/>
    <property type="match status" value="1"/>
</dbReference>
<protein>
    <submittedName>
        <fullName evidence="1">Type I-E CRISPR-associated protein Cse2/CasB</fullName>
    </submittedName>
</protein>
<name>A0ABW1TK14_9LACO</name>
<dbReference type="Pfam" id="PF09485">
    <property type="entry name" value="CRISPR_Cse2"/>
    <property type="match status" value="1"/>
</dbReference>
<dbReference type="Gene3D" id="1.10.520.40">
    <property type="entry name" value="CRISPR-associated protein Cse2"/>
    <property type="match status" value="1"/>
</dbReference>
<evidence type="ECO:0000313" key="1">
    <source>
        <dbReference type="EMBL" id="MFC6274188.1"/>
    </source>
</evidence>
<accession>A0ABW1TK14</accession>
<dbReference type="InterPro" id="IPR013382">
    <property type="entry name" value="CRISPR-assoc_prot_Cse2"/>
</dbReference>
<dbReference type="EMBL" id="JBHSSJ010000001">
    <property type="protein sequence ID" value="MFC6274188.1"/>
    <property type="molecule type" value="Genomic_DNA"/>
</dbReference>
<proteinExistence type="predicted"/>